<accession>A0A4U1CJ24</accession>
<sequence>MSTEYNLQEVSFILNIDSKLLEPKEHSVSEMHKRLSDWGNYIIIPSGESSDDRYIQFIPNEDFLRILSELKVQPSRSRSILMSC</sequence>
<protein>
    <submittedName>
        <fullName evidence="1">Uncharacterized protein</fullName>
    </submittedName>
</protein>
<organism evidence="1 2">
    <name type="scientific">Pedobacter frigoris</name>
    <dbReference type="NCBI Taxonomy" id="2571272"/>
    <lineage>
        <taxon>Bacteria</taxon>
        <taxon>Pseudomonadati</taxon>
        <taxon>Bacteroidota</taxon>
        <taxon>Sphingobacteriia</taxon>
        <taxon>Sphingobacteriales</taxon>
        <taxon>Sphingobacteriaceae</taxon>
        <taxon>Pedobacter</taxon>
    </lineage>
</organism>
<reference evidence="1 2" key="1">
    <citation type="submission" date="2019-04" db="EMBL/GenBank/DDBJ databases">
        <title>Pedobacter sp. RP-3-15 sp. nov., isolated from Arctic soil.</title>
        <authorList>
            <person name="Dahal R.H."/>
            <person name="Kim D.-U."/>
        </authorList>
    </citation>
    <scope>NUCLEOTIDE SEQUENCE [LARGE SCALE GENOMIC DNA]</scope>
    <source>
        <strain evidence="1 2">RP-3-15</strain>
    </source>
</reference>
<dbReference type="AlphaFoldDB" id="A0A4U1CJ24"/>
<dbReference type="EMBL" id="SWBQ01000002">
    <property type="protein sequence ID" value="TKC06949.1"/>
    <property type="molecule type" value="Genomic_DNA"/>
</dbReference>
<dbReference type="RefSeq" id="WP_136835223.1">
    <property type="nucleotide sequence ID" value="NZ_SWBQ01000002.1"/>
</dbReference>
<name>A0A4U1CJ24_9SPHI</name>
<keyword evidence="2" id="KW-1185">Reference proteome</keyword>
<gene>
    <name evidence="1" type="ORF">FA047_06670</name>
</gene>
<evidence type="ECO:0000313" key="1">
    <source>
        <dbReference type="EMBL" id="TKC06949.1"/>
    </source>
</evidence>
<evidence type="ECO:0000313" key="2">
    <source>
        <dbReference type="Proteomes" id="UP000307244"/>
    </source>
</evidence>
<proteinExistence type="predicted"/>
<dbReference type="Proteomes" id="UP000307244">
    <property type="component" value="Unassembled WGS sequence"/>
</dbReference>
<comment type="caution">
    <text evidence="1">The sequence shown here is derived from an EMBL/GenBank/DDBJ whole genome shotgun (WGS) entry which is preliminary data.</text>
</comment>